<reference evidence="2 3" key="1">
    <citation type="submission" date="2018-12" db="EMBL/GenBank/DDBJ databases">
        <title>Flammeovirga pectinis sp. nov., isolated from the gut of the Korean scallop, Patinopecten yessoensis.</title>
        <authorList>
            <person name="Bae J.-W."/>
            <person name="Jeong Y.-S."/>
            <person name="Kang W."/>
        </authorList>
    </citation>
    <scope>NUCLEOTIDE SEQUENCE [LARGE SCALE GENOMIC DNA]</scope>
    <source>
        <strain evidence="2 3">L12M1</strain>
    </source>
</reference>
<evidence type="ECO:0000256" key="1">
    <source>
        <dbReference type="SAM" id="Phobius"/>
    </source>
</evidence>
<evidence type="ECO:0000313" key="3">
    <source>
        <dbReference type="Proteomes" id="UP000267268"/>
    </source>
</evidence>
<proteinExistence type="predicted"/>
<feature type="transmembrane region" description="Helical" evidence="1">
    <location>
        <begin position="25"/>
        <end position="48"/>
    </location>
</feature>
<evidence type="ECO:0000313" key="2">
    <source>
        <dbReference type="EMBL" id="AZQ64755.1"/>
    </source>
</evidence>
<keyword evidence="3" id="KW-1185">Reference proteome</keyword>
<dbReference type="RefSeq" id="WP_126618780.1">
    <property type="nucleotide sequence ID" value="NZ_CP034563.1"/>
</dbReference>
<gene>
    <name evidence="2" type="ORF">EI427_21255</name>
</gene>
<dbReference type="AlphaFoldDB" id="A0A3S9P969"/>
<feature type="transmembrane region" description="Helical" evidence="1">
    <location>
        <begin position="134"/>
        <end position="152"/>
    </location>
</feature>
<keyword evidence="1" id="KW-1133">Transmembrane helix</keyword>
<keyword evidence="1" id="KW-0812">Transmembrane</keyword>
<dbReference type="EMBL" id="CP034563">
    <property type="protein sequence ID" value="AZQ64755.1"/>
    <property type="molecule type" value="Genomic_DNA"/>
</dbReference>
<dbReference type="OrthoDB" id="942886at2"/>
<feature type="transmembrane region" description="Helical" evidence="1">
    <location>
        <begin position="101"/>
        <end position="122"/>
    </location>
</feature>
<name>A0A3S9P969_9BACT</name>
<dbReference type="Proteomes" id="UP000267268">
    <property type="component" value="Chromosome 2"/>
</dbReference>
<organism evidence="2 3">
    <name type="scientific">Flammeovirga pectinis</name>
    <dbReference type="NCBI Taxonomy" id="2494373"/>
    <lineage>
        <taxon>Bacteria</taxon>
        <taxon>Pseudomonadati</taxon>
        <taxon>Bacteroidota</taxon>
        <taxon>Cytophagia</taxon>
        <taxon>Cytophagales</taxon>
        <taxon>Flammeovirgaceae</taxon>
        <taxon>Flammeovirga</taxon>
    </lineage>
</organism>
<feature type="transmembrane region" description="Helical" evidence="1">
    <location>
        <begin position="72"/>
        <end position="95"/>
    </location>
</feature>
<feature type="transmembrane region" description="Helical" evidence="1">
    <location>
        <begin position="158"/>
        <end position="180"/>
    </location>
</feature>
<dbReference type="KEGG" id="fll:EI427_21255"/>
<protein>
    <submittedName>
        <fullName evidence="2">Uncharacterized protein</fullName>
    </submittedName>
</protein>
<keyword evidence="1" id="KW-0472">Membrane</keyword>
<accession>A0A3S9P969</accession>
<sequence>MKSLLITINIVLYRKTGKYFGDSEALLWVILSPIFIFNYLHNNFLMFFKDLLFRSYLSNGQFNHIIQIGSRLLIFPLFIDLSLTLLAILFFKINLVKISSFYLFSLILAYSSSFFWSITMPLSIKRVFQLNGTTSKVASLFLIISTFSIYYLTKTTPLYLLVVIIVLIGGLILTISKTMYKKGKYKLLSKN</sequence>